<proteinExistence type="predicted"/>
<dbReference type="EMBL" id="LUGG01000001">
    <property type="protein sequence ID" value="OBZ79035.1"/>
    <property type="molecule type" value="Genomic_DNA"/>
</dbReference>
<gene>
    <name evidence="1" type="ORF">A0H81_00493</name>
</gene>
<comment type="caution">
    <text evidence="1">The sequence shown here is derived from an EMBL/GenBank/DDBJ whole genome shotgun (WGS) entry which is preliminary data.</text>
</comment>
<accession>A0A1C7MQ91</accession>
<evidence type="ECO:0000313" key="1">
    <source>
        <dbReference type="EMBL" id="OBZ79035.1"/>
    </source>
</evidence>
<reference evidence="1 2" key="1">
    <citation type="submission" date="2016-03" db="EMBL/GenBank/DDBJ databases">
        <title>Whole genome sequencing of Grifola frondosa 9006-11.</title>
        <authorList>
            <person name="Min B."/>
            <person name="Park H."/>
            <person name="Kim J.-G."/>
            <person name="Cho H."/>
            <person name="Oh Y.-L."/>
            <person name="Kong W.-S."/>
            <person name="Choi I.-G."/>
        </authorList>
    </citation>
    <scope>NUCLEOTIDE SEQUENCE [LARGE SCALE GENOMIC DNA]</scope>
    <source>
        <strain evidence="1 2">9006-11</strain>
    </source>
</reference>
<organism evidence="1 2">
    <name type="scientific">Grifola frondosa</name>
    <name type="common">Maitake</name>
    <name type="synonym">Polyporus frondosus</name>
    <dbReference type="NCBI Taxonomy" id="5627"/>
    <lineage>
        <taxon>Eukaryota</taxon>
        <taxon>Fungi</taxon>
        <taxon>Dikarya</taxon>
        <taxon>Basidiomycota</taxon>
        <taxon>Agaricomycotina</taxon>
        <taxon>Agaricomycetes</taxon>
        <taxon>Polyporales</taxon>
        <taxon>Grifolaceae</taxon>
        <taxon>Grifola</taxon>
    </lineage>
</organism>
<dbReference type="Proteomes" id="UP000092993">
    <property type="component" value="Unassembled WGS sequence"/>
</dbReference>
<name>A0A1C7MQ91_GRIFR</name>
<keyword evidence="2" id="KW-1185">Reference proteome</keyword>
<sequence>MIKRVISLRYQDVTHRVERLLSSQRKFFEPIEQYGRQPAVNRVRDIWRHAPESTEFDQVLRVSEDPRRAVMS</sequence>
<protein>
    <submittedName>
        <fullName evidence="1">Uncharacterized protein</fullName>
    </submittedName>
</protein>
<evidence type="ECO:0000313" key="2">
    <source>
        <dbReference type="Proteomes" id="UP000092993"/>
    </source>
</evidence>
<dbReference type="AlphaFoldDB" id="A0A1C7MQ91"/>